<dbReference type="Gene3D" id="2.80.10.50">
    <property type="match status" value="2"/>
</dbReference>
<feature type="signal peptide" evidence="1">
    <location>
        <begin position="1"/>
        <end position="19"/>
    </location>
</feature>
<keyword evidence="1" id="KW-0732">Signal</keyword>
<dbReference type="Gene3D" id="3.40.50.1820">
    <property type="entry name" value="alpha/beta hydrolase"/>
    <property type="match status" value="1"/>
</dbReference>
<dbReference type="InterPro" id="IPR029058">
    <property type="entry name" value="AB_hydrolase_fold"/>
</dbReference>
<evidence type="ECO:0000259" key="2">
    <source>
        <dbReference type="SMART" id="SM00458"/>
    </source>
</evidence>
<reference evidence="3" key="1">
    <citation type="journal article" date="2014" name="Int. J. Syst. Evol. Microbiol.">
        <title>Complete genome sequence of Corynebacterium casei LMG S-19264T (=DSM 44701T), isolated from a smear-ripened cheese.</title>
        <authorList>
            <consortium name="US DOE Joint Genome Institute (JGI-PGF)"/>
            <person name="Walter F."/>
            <person name="Albersmeier A."/>
            <person name="Kalinowski J."/>
            <person name="Ruckert C."/>
        </authorList>
    </citation>
    <scope>NUCLEOTIDE SEQUENCE</scope>
    <source>
        <strain evidence="3">JCM 19831</strain>
    </source>
</reference>
<dbReference type="SUPFAM" id="SSF50370">
    <property type="entry name" value="Ricin B-like lectins"/>
    <property type="match status" value="1"/>
</dbReference>
<accession>A0A917UAN0</accession>
<dbReference type="Pfam" id="PF00652">
    <property type="entry name" value="Ricin_B_lectin"/>
    <property type="match status" value="1"/>
</dbReference>
<feature type="chain" id="PRO_5038127592" description="Ricin B lectin domain-containing protein" evidence="1">
    <location>
        <begin position="20"/>
        <end position="433"/>
    </location>
</feature>
<comment type="caution">
    <text evidence="3">The sequence shown here is derived from an EMBL/GenBank/DDBJ whole genome shotgun (WGS) entry which is preliminary data.</text>
</comment>
<organism evidence="3 4">
    <name type="scientific">Dactylosporangium sucinum</name>
    <dbReference type="NCBI Taxonomy" id="1424081"/>
    <lineage>
        <taxon>Bacteria</taxon>
        <taxon>Bacillati</taxon>
        <taxon>Actinomycetota</taxon>
        <taxon>Actinomycetes</taxon>
        <taxon>Micromonosporales</taxon>
        <taxon>Micromonosporaceae</taxon>
        <taxon>Dactylosporangium</taxon>
    </lineage>
</organism>
<dbReference type="CDD" id="cd00161">
    <property type="entry name" value="beta-trefoil_Ricin-like"/>
    <property type="match status" value="1"/>
</dbReference>
<dbReference type="InterPro" id="IPR035992">
    <property type="entry name" value="Ricin_B-like_lectins"/>
</dbReference>
<dbReference type="GO" id="GO:0016787">
    <property type="term" value="F:hydrolase activity"/>
    <property type="evidence" value="ECO:0007669"/>
    <property type="project" value="InterPro"/>
</dbReference>
<dbReference type="GO" id="GO:0016042">
    <property type="term" value="P:lipid catabolic process"/>
    <property type="evidence" value="ECO:0007669"/>
    <property type="project" value="InterPro"/>
</dbReference>
<evidence type="ECO:0000313" key="3">
    <source>
        <dbReference type="EMBL" id="GGM73026.1"/>
    </source>
</evidence>
<reference evidence="3" key="2">
    <citation type="submission" date="2020-09" db="EMBL/GenBank/DDBJ databases">
        <authorList>
            <person name="Sun Q."/>
            <person name="Ohkuma M."/>
        </authorList>
    </citation>
    <scope>NUCLEOTIDE SEQUENCE</scope>
    <source>
        <strain evidence="3">JCM 19831</strain>
    </source>
</reference>
<gene>
    <name evidence="3" type="ORF">GCM10007977_088330</name>
</gene>
<dbReference type="Pfam" id="PF01674">
    <property type="entry name" value="Lipase_2"/>
    <property type="match status" value="1"/>
</dbReference>
<feature type="domain" description="Ricin B lectin" evidence="2">
    <location>
        <begin position="32"/>
        <end position="167"/>
    </location>
</feature>
<name>A0A917UAN0_9ACTN</name>
<keyword evidence="4" id="KW-1185">Reference proteome</keyword>
<evidence type="ECO:0000256" key="1">
    <source>
        <dbReference type="SAM" id="SignalP"/>
    </source>
</evidence>
<dbReference type="SMART" id="SM00458">
    <property type="entry name" value="RICIN"/>
    <property type="match status" value="1"/>
</dbReference>
<dbReference type="EMBL" id="BMPI01000065">
    <property type="protein sequence ID" value="GGM73026.1"/>
    <property type="molecule type" value="Genomic_DNA"/>
</dbReference>
<sequence>MAWVVAATAAVVTPTAAQAATMDPAFPGDWMRWTFAIHANSGLYMDAKNAGGAGTPAWLWRRNGDAAQTWVTEFAAQGGFYLHPGYNRWLCLGRNSTQQQAAVLVQSCSGSGNQRWSFGGDNTFYSIYDIRADSGLCIDVQWGNLSAQTPLWLWPCNGGDAQRWIGAPPRVNSASEPVYFISGYSFGGGTPGHNCFDDWGPAVTAMRSWGWTGAAHLVGFYQGDSNCNTQLGSATREYSIRDIAVPIAWHIYNNYTLKRIPVDIMAHSMGGLIARAILTGVARRERHPGGALVFPPYLYVEDVATLGTPHGGLAGTQEFLAWLFGSSSLQTAEMRTGSGFMQWLYDNPQSAQGTDWTLISSGADEVVPTGTEMSAGHKVTYVQFMHNQLPSATSGSYRQGYWNYYDPGVWYTTDNGAAPVRAAWNALYWWNDW</sequence>
<dbReference type="InterPro" id="IPR000772">
    <property type="entry name" value="Ricin_B_lectin"/>
</dbReference>
<dbReference type="AlphaFoldDB" id="A0A917UAN0"/>
<dbReference type="PROSITE" id="PS50231">
    <property type="entry name" value="RICIN_B_LECTIN"/>
    <property type="match status" value="1"/>
</dbReference>
<dbReference type="SUPFAM" id="SSF53474">
    <property type="entry name" value="alpha/beta-Hydrolases"/>
    <property type="match status" value="1"/>
</dbReference>
<protein>
    <recommendedName>
        <fullName evidence="2">Ricin B lectin domain-containing protein</fullName>
    </recommendedName>
</protein>
<evidence type="ECO:0000313" key="4">
    <source>
        <dbReference type="Proteomes" id="UP000642070"/>
    </source>
</evidence>
<dbReference type="Proteomes" id="UP000642070">
    <property type="component" value="Unassembled WGS sequence"/>
</dbReference>
<proteinExistence type="predicted"/>
<dbReference type="InterPro" id="IPR002918">
    <property type="entry name" value="Lipase_EstA/Esterase_EstB"/>
</dbReference>